<proteinExistence type="predicted"/>
<keyword evidence="3" id="KW-1185">Reference proteome</keyword>
<feature type="chain" id="PRO_5015501808" evidence="1">
    <location>
        <begin position="29"/>
        <end position="68"/>
    </location>
</feature>
<reference evidence="2 3" key="1">
    <citation type="submission" date="2018-04" db="EMBL/GenBank/DDBJ databases">
        <title>Massilia violaceinigra sp. nov., a novel purple-pigmented bacterium isolated from Tianshan glacier, Xinjiang, China.</title>
        <authorList>
            <person name="Wang H."/>
        </authorList>
    </citation>
    <scope>NUCLEOTIDE SEQUENCE [LARGE SCALE GENOMIC DNA]</scope>
    <source>
        <strain evidence="2 3">B448-2</strain>
    </source>
</reference>
<sequence>MNALKHMEAIFLAAVVLAMGAVASDAGAATAAARSANNSQVSVAGESKMAVVTITAKRLSVAAKAQAR</sequence>
<evidence type="ECO:0000256" key="1">
    <source>
        <dbReference type="SAM" id="SignalP"/>
    </source>
</evidence>
<evidence type="ECO:0000313" key="2">
    <source>
        <dbReference type="EMBL" id="PWF48777.1"/>
    </source>
</evidence>
<dbReference type="AlphaFoldDB" id="A0A2U2HMQ0"/>
<comment type="caution">
    <text evidence="2">The sequence shown here is derived from an EMBL/GenBank/DDBJ whole genome shotgun (WGS) entry which is preliminary data.</text>
</comment>
<dbReference type="RefSeq" id="WP_106757265.1">
    <property type="nucleotide sequence ID" value="NZ_PXWF02000139.1"/>
</dbReference>
<protein>
    <submittedName>
        <fullName evidence="2">Uncharacterized protein</fullName>
    </submittedName>
</protein>
<keyword evidence="1" id="KW-0732">Signal</keyword>
<gene>
    <name evidence="2" type="ORF">C7C56_009890</name>
</gene>
<dbReference type="EMBL" id="PXWF02000139">
    <property type="protein sequence ID" value="PWF48777.1"/>
    <property type="molecule type" value="Genomic_DNA"/>
</dbReference>
<dbReference type="Proteomes" id="UP000241421">
    <property type="component" value="Unassembled WGS sequence"/>
</dbReference>
<organism evidence="2 3">
    <name type="scientific">Massilia glaciei</name>
    <dbReference type="NCBI Taxonomy" id="1524097"/>
    <lineage>
        <taxon>Bacteria</taxon>
        <taxon>Pseudomonadati</taxon>
        <taxon>Pseudomonadota</taxon>
        <taxon>Betaproteobacteria</taxon>
        <taxon>Burkholderiales</taxon>
        <taxon>Oxalobacteraceae</taxon>
        <taxon>Telluria group</taxon>
        <taxon>Massilia</taxon>
    </lineage>
</organism>
<accession>A0A2U2HMQ0</accession>
<evidence type="ECO:0000313" key="3">
    <source>
        <dbReference type="Proteomes" id="UP000241421"/>
    </source>
</evidence>
<dbReference type="OrthoDB" id="8781282at2"/>
<feature type="signal peptide" evidence="1">
    <location>
        <begin position="1"/>
        <end position="28"/>
    </location>
</feature>
<name>A0A2U2HMQ0_9BURK</name>